<evidence type="ECO:0000313" key="4">
    <source>
        <dbReference type="EMBL" id="MER5171757.1"/>
    </source>
</evidence>
<reference evidence="4 5" key="2">
    <citation type="submission" date="2024-06" db="EMBL/GenBank/DDBJ databases">
        <title>Thioclava kandeliae sp. nov. from a rhizosphere soil sample of Kandelia candel in a mangrove.</title>
        <authorList>
            <person name="Mu T."/>
        </authorList>
    </citation>
    <scope>NUCLEOTIDE SEQUENCE [LARGE SCALE GENOMIC DNA]</scope>
    <source>
        <strain evidence="4 5">CPCC 100088</strain>
    </source>
</reference>
<dbReference type="Pfam" id="PF04397">
    <property type="entry name" value="LytTR"/>
    <property type="match status" value="1"/>
</dbReference>
<evidence type="ECO:0000256" key="2">
    <source>
        <dbReference type="SAM" id="Phobius"/>
    </source>
</evidence>
<sequence>MWQAYLRSLSVPTLLLTWVAASAFGVLGGPFGTFEWLTVGERLVYWPSLWALGITIGCALRLLYEEVLQIRNFWSYALLEASSLGLLMAFPYHSLLHYLAEIDHAHLPSLLQLGAYNFVMTFFCVSLRRLFYPESKGSATGEDEVRPVSDWQSAAPQADAASYASPADPEPAFSPDATCEPEPDALTTPRLLQRLPKARQGDIWHLQSRDHYVHVTTSKGSHQVLIRLADAMAELEGVQGLQVHRSHWVAEEAVAEGRKLNSKAELTLRNGAVIPVSRTYLSDAEDAGFFDLDEGPQGYRLS</sequence>
<evidence type="ECO:0000313" key="5">
    <source>
        <dbReference type="Proteomes" id="UP001438953"/>
    </source>
</evidence>
<feature type="transmembrane region" description="Helical" evidence="2">
    <location>
        <begin position="113"/>
        <end position="131"/>
    </location>
</feature>
<dbReference type="GO" id="GO:0003677">
    <property type="term" value="F:DNA binding"/>
    <property type="evidence" value="ECO:0007669"/>
    <property type="project" value="UniProtKB-KW"/>
</dbReference>
<keyword evidence="5" id="KW-1185">Reference proteome</keyword>
<dbReference type="InterPro" id="IPR007492">
    <property type="entry name" value="LytTR_DNA-bd_dom"/>
</dbReference>
<proteinExistence type="predicted"/>
<feature type="region of interest" description="Disordered" evidence="1">
    <location>
        <begin position="159"/>
        <end position="183"/>
    </location>
</feature>
<comment type="caution">
    <text evidence="4">The sequence shown here is derived from an EMBL/GenBank/DDBJ whole genome shotgun (WGS) entry which is preliminary data.</text>
</comment>
<accession>A0ABV1SFT9</accession>
<dbReference type="RefSeq" id="WP_339114253.1">
    <property type="nucleotide sequence ID" value="NZ_JAYWLC010000005.1"/>
</dbReference>
<dbReference type="EMBL" id="JAYWLC010000005">
    <property type="protein sequence ID" value="MER5171757.1"/>
    <property type="molecule type" value="Genomic_DNA"/>
</dbReference>
<keyword evidence="2" id="KW-1133">Transmembrane helix</keyword>
<dbReference type="SMART" id="SM00850">
    <property type="entry name" value="LytTR"/>
    <property type="match status" value="1"/>
</dbReference>
<keyword evidence="2" id="KW-0472">Membrane</keyword>
<evidence type="ECO:0000256" key="1">
    <source>
        <dbReference type="SAM" id="MobiDB-lite"/>
    </source>
</evidence>
<evidence type="ECO:0000259" key="3">
    <source>
        <dbReference type="PROSITE" id="PS50930"/>
    </source>
</evidence>
<keyword evidence="2" id="KW-0812">Transmembrane</keyword>
<dbReference type="Proteomes" id="UP001438953">
    <property type="component" value="Unassembled WGS sequence"/>
</dbReference>
<organism evidence="4 5">
    <name type="scientific">Thioclava kandeliae</name>
    <dbReference type="NCBI Taxonomy" id="3070818"/>
    <lineage>
        <taxon>Bacteria</taxon>
        <taxon>Pseudomonadati</taxon>
        <taxon>Pseudomonadota</taxon>
        <taxon>Alphaproteobacteria</taxon>
        <taxon>Rhodobacterales</taxon>
        <taxon>Paracoccaceae</taxon>
        <taxon>Thioclava</taxon>
    </lineage>
</organism>
<feature type="transmembrane region" description="Helical" evidence="2">
    <location>
        <begin position="44"/>
        <end position="64"/>
    </location>
</feature>
<feature type="transmembrane region" description="Helical" evidence="2">
    <location>
        <begin position="73"/>
        <end position="93"/>
    </location>
</feature>
<dbReference type="PROSITE" id="PS50930">
    <property type="entry name" value="HTH_LYTTR"/>
    <property type="match status" value="1"/>
</dbReference>
<name>A0ABV1SFT9_9RHOB</name>
<feature type="domain" description="HTH LytTR-type" evidence="3">
    <location>
        <begin position="194"/>
        <end position="281"/>
    </location>
</feature>
<dbReference type="Gene3D" id="2.40.50.1020">
    <property type="entry name" value="LytTr DNA-binding domain"/>
    <property type="match status" value="1"/>
</dbReference>
<keyword evidence="4" id="KW-0238">DNA-binding</keyword>
<feature type="compositionally biased region" description="Low complexity" evidence="1">
    <location>
        <begin position="159"/>
        <end position="171"/>
    </location>
</feature>
<gene>
    <name evidence="4" type="ORF">VSX56_08200</name>
</gene>
<protein>
    <submittedName>
        <fullName evidence="4">LytTR family DNA-binding domain-containing protein</fullName>
    </submittedName>
</protein>
<reference evidence="4 5" key="1">
    <citation type="submission" date="2024-01" db="EMBL/GenBank/DDBJ databases">
        <authorList>
            <person name="Deng Y."/>
            <person name="Su J."/>
        </authorList>
    </citation>
    <scope>NUCLEOTIDE SEQUENCE [LARGE SCALE GENOMIC DNA]</scope>
    <source>
        <strain evidence="4 5">CPCC 100088</strain>
    </source>
</reference>